<keyword evidence="3" id="KW-1185">Reference proteome</keyword>
<dbReference type="RefSeq" id="WP_129231894.1">
    <property type="nucleotide sequence ID" value="NZ_SDPO01000003.1"/>
</dbReference>
<dbReference type="Proteomes" id="UP000292935">
    <property type="component" value="Unassembled WGS sequence"/>
</dbReference>
<gene>
    <name evidence="2" type="ORF">ESP57_13150</name>
</gene>
<accession>A0A4Q2JIB8</accession>
<sequence>MKRIIATALAAASLTAGVATATITSGADEAAAAETSAAHLGGQSQGRPDRYVLPGDAAGSRFEGIGVDERRGLFYVSEVTGGEIHRGDARDVQAEEWLAGDGTDGRFTARGVTVDGAGNVYIAGGPNGIGNPDRPDLWVYSEQGELLAALRVPGTPDAFLNDVAIGADGAAYFTNSNDPQIFRVAQSAAGWSAELWADASGTVDRVAGFNLGGIVLSADRSAFVVAQGNTGQLWRFATADGAVSAIDTQGADLVNADGLVRQGNELTVIRNFSKMVATMRVSAGGDSVFGVSQQASDPDRVYTTAKMLRGRLLAVDSKFDEQPAPSGPYDVVGSPWN</sequence>
<name>A0A4Q2JIB8_9MICO</name>
<organism evidence="2 3">
    <name type="scientific">Agromyces fucosus</name>
    <dbReference type="NCBI Taxonomy" id="41985"/>
    <lineage>
        <taxon>Bacteria</taxon>
        <taxon>Bacillati</taxon>
        <taxon>Actinomycetota</taxon>
        <taxon>Actinomycetes</taxon>
        <taxon>Micrococcales</taxon>
        <taxon>Microbacteriaceae</taxon>
        <taxon>Agromyces</taxon>
    </lineage>
</organism>
<dbReference type="AlphaFoldDB" id="A0A4Q2JIB8"/>
<protein>
    <submittedName>
        <fullName evidence="2">Gluconolaconase</fullName>
    </submittedName>
</protein>
<proteinExistence type="predicted"/>
<dbReference type="OrthoDB" id="504981at2"/>
<reference evidence="2 3" key="1">
    <citation type="submission" date="2019-01" db="EMBL/GenBank/DDBJ databases">
        <authorList>
            <person name="Li J."/>
        </authorList>
    </citation>
    <scope>NUCLEOTIDE SEQUENCE [LARGE SCALE GENOMIC DNA]</scope>
    <source>
        <strain evidence="2 3">CCUG 35506</strain>
    </source>
</reference>
<keyword evidence="1" id="KW-0732">Signal</keyword>
<evidence type="ECO:0000256" key="1">
    <source>
        <dbReference type="SAM" id="SignalP"/>
    </source>
</evidence>
<evidence type="ECO:0000313" key="3">
    <source>
        <dbReference type="Proteomes" id="UP000292935"/>
    </source>
</evidence>
<dbReference type="InterPro" id="IPR011042">
    <property type="entry name" value="6-blade_b-propeller_TolB-like"/>
</dbReference>
<evidence type="ECO:0000313" key="2">
    <source>
        <dbReference type="EMBL" id="RXZ47492.1"/>
    </source>
</evidence>
<feature type="signal peptide" evidence="1">
    <location>
        <begin position="1"/>
        <end position="21"/>
    </location>
</feature>
<feature type="chain" id="PRO_5039588393" evidence="1">
    <location>
        <begin position="22"/>
        <end position="337"/>
    </location>
</feature>
<dbReference type="EMBL" id="SDPO01000003">
    <property type="protein sequence ID" value="RXZ47492.1"/>
    <property type="molecule type" value="Genomic_DNA"/>
</dbReference>
<dbReference type="Gene3D" id="2.120.10.30">
    <property type="entry name" value="TolB, C-terminal domain"/>
    <property type="match status" value="1"/>
</dbReference>
<comment type="caution">
    <text evidence="2">The sequence shown here is derived from an EMBL/GenBank/DDBJ whole genome shotgun (WGS) entry which is preliminary data.</text>
</comment>
<dbReference type="SUPFAM" id="SSF63829">
    <property type="entry name" value="Calcium-dependent phosphotriesterase"/>
    <property type="match status" value="1"/>
</dbReference>